<gene>
    <name evidence="4" type="ORF">SLS56_000904</name>
</gene>
<feature type="compositionally biased region" description="Polar residues" evidence="2">
    <location>
        <begin position="44"/>
        <end position="65"/>
    </location>
</feature>
<evidence type="ECO:0000256" key="2">
    <source>
        <dbReference type="SAM" id="MobiDB-lite"/>
    </source>
</evidence>
<dbReference type="InterPro" id="IPR036770">
    <property type="entry name" value="Ankyrin_rpt-contain_sf"/>
</dbReference>
<evidence type="ECO:0000259" key="3">
    <source>
        <dbReference type="Pfam" id="PF24883"/>
    </source>
</evidence>
<evidence type="ECO:0000313" key="5">
    <source>
        <dbReference type="Proteomes" id="UP001521116"/>
    </source>
</evidence>
<reference evidence="4 5" key="1">
    <citation type="submission" date="2024-02" db="EMBL/GenBank/DDBJ databases">
        <title>De novo assembly and annotation of 12 fungi associated with fruit tree decline syndrome in Ontario, Canada.</title>
        <authorList>
            <person name="Sulman M."/>
            <person name="Ellouze W."/>
            <person name="Ilyukhin E."/>
        </authorList>
    </citation>
    <scope>NUCLEOTIDE SEQUENCE [LARGE SCALE GENOMIC DNA]</scope>
    <source>
        <strain evidence="4 5">M1-105</strain>
    </source>
</reference>
<dbReference type="SMART" id="SM00248">
    <property type="entry name" value="ANK"/>
    <property type="match status" value="4"/>
</dbReference>
<evidence type="ECO:0000256" key="1">
    <source>
        <dbReference type="ARBA" id="ARBA00022737"/>
    </source>
</evidence>
<dbReference type="Gene3D" id="1.25.40.20">
    <property type="entry name" value="Ankyrin repeat-containing domain"/>
    <property type="match status" value="1"/>
</dbReference>
<feature type="domain" description="Nephrocystin 3-like N-terminal" evidence="3">
    <location>
        <begin position="227"/>
        <end position="346"/>
    </location>
</feature>
<dbReference type="InterPro" id="IPR056884">
    <property type="entry name" value="NPHP3-like_N"/>
</dbReference>
<dbReference type="Pfam" id="PF24883">
    <property type="entry name" value="NPHP3_N"/>
    <property type="match status" value="1"/>
</dbReference>
<dbReference type="InterPro" id="IPR002110">
    <property type="entry name" value="Ankyrin_rpt"/>
</dbReference>
<dbReference type="EMBL" id="JAJVDC020000005">
    <property type="protein sequence ID" value="KAL1636811.1"/>
    <property type="molecule type" value="Genomic_DNA"/>
</dbReference>
<keyword evidence="5" id="KW-1185">Reference proteome</keyword>
<proteinExistence type="predicted"/>
<evidence type="ECO:0000313" key="4">
    <source>
        <dbReference type="EMBL" id="KAL1636811.1"/>
    </source>
</evidence>
<comment type="caution">
    <text evidence="4">The sequence shown here is derived from an EMBL/GenBank/DDBJ whole genome shotgun (WGS) entry which is preliminary data.</text>
</comment>
<dbReference type="PANTHER" id="PTHR10039">
    <property type="entry name" value="AMELOGENIN"/>
    <property type="match status" value="1"/>
</dbReference>
<sequence length="1081" mass="121395">MWRLPVKNARKALKKTLLATVEMGEKPRSRSRSRSMSKSPDSGPDSTQDTTTEAGNGSKATQRSAYDQAYSELTSDQLERIGTSRFQKPQELFASLNQKSSENYRKTRFQNGFKKCEPYLDGLRQFAEFANLFSGFDPTGSAGVVFALTSSAISASLELCGTAHQLESHIIYFVQLVPSLYRCDEFVQASSSIEVINEALVRIYSSMFEFYFAVLDILEPSGFVYALLKHHDHVAEYYCKDDGERNKVQNAYSSLIGQLLVYDPTLDEYYLKWNKDTKALDSQKQVQRPEHLRVCLVDLVRHAKRPVCIVIDALDECEETSWEELMILFDSLSNLETHCKVFLSSRHHDDIKKAIPGKTFEMTLSRNEARLIAKHILDDYFQKEHWNHISEGDRQLLLEKVCGKAERSAIWIHLVLAHVNLICKDEIPQPDLERFLEVVENAPSDQAGLQDLYGKLYQQTCRAKKVEARKVEPILEFLAFADRPVKLREVTSFAVFLDQGQKRLPKALTQEDNRRTLDLIRYFVSRDGNSRPDSLVRPVHQSLKDLTLQKRPSAWMPEKDAPKIIETPAQHQARVHRMLADSCLGWLQLPECSKERLVPSGESQAASFTRCFDLFDDAPPEPADKSNGAKPALKDFDPAARGFGDSFGYSACSWAYHLGKCTEITNQDVKSVVSICRARSTLLQNWTDQYRFPSCSFSREDGYLPSQESLDALYVAVFFKLPVLVSMILKNYDVWKSPHFHQSANYSSADNAISWALLTEQFDVAETIFTLCGNKMHTLDYWSWFMSKYNPWNTDSDNEGWSSFFGTVIKGMLPKFVKWGSEALCVAASHGCYLAVKELLDRSDEDAQLRHALFEDRGRDGKHQSVGVAAHQGHLDILTLLCEQQPAVAAHLRHRGPGGETAFHAAVTMVASRFEPAVVAALVEAWPEGADLPGDHTTPLHTLAMCDTGEDGYVEAARTLLATGRVDANFVTEEGSGALVEAVSRGREAMVEVLVKEGGAKLDRVLWFDGEGCPRYVDEYRQPMDKGKRKAVLEQLVRLNKEVPEGQRVGGEYVGKEYRFNAGGGLAGGAGGAVVVEEVRA</sequence>
<keyword evidence="1" id="KW-0677">Repeat</keyword>
<accession>A0ABR3TBX1</accession>
<name>A0ABR3TBX1_9PEZI</name>
<protein>
    <recommendedName>
        <fullName evidence="3">Nephrocystin 3-like N-terminal domain-containing protein</fullName>
    </recommendedName>
</protein>
<dbReference type="Proteomes" id="UP001521116">
    <property type="component" value="Unassembled WGS sequence"/>
</dbReference>
<dbReference type="PANTHER" id="PTHR10039:SF14">
    <property type="entry name" value="NACHT DOMAIN-CONTAINING PROTEIN"/>
    <property type="match status" value="1"/>
</dbReference>
<organism evidence="4 5">
    <name type="scientific">Neofusicoccum ribis</name>
    <dbReference type="NCBI Taxonomy" id="45134"/>
    <lineage>
        <taxon>Eukaryota</taxon>
        <taxon>Fungi</taxon>
        <taxon>Dikarya</taxon>
        <taxon>Ascomycota</taxon>
        <taxon>Pezizomycotina</taxon>
        <taxon>Dothideomycetes</taxon>
        <taxon>Dothideomycetes incertae sedis</taxon>
        <taxon>Botryosphaeriales</taxon>
        <taxon>Botryosphaeriaceae</taxon>
        <taxon>Neofusicoccum</taxon>
    </lineage>
</organism>
<dbReference type="SUPFAM" id="SSF48403">
    <property type="entry name" value="Ankyrin repeat"/>
    <property type="match status" value="1"/>
</dbReference>
<feature type="region of interest" description="Disordered" evidence="2">
    <location>
        <begin position="17"/>
        <end position="65"/>
    </location>
</feature>